<protein>
    <submittedName>
        <fullName evidence="1">Uncharacterized protein</fullName>
    </submittedName>
</protein>
<evidence type="ECO:0000313" key="2">
    <source>
        <dbReference type="Proteomes" id="UP000054279"/>
    </source>
</evidence>
<dbReference type="PANTHER" id="PTHR33104">
    <property type="entry name" value="SI:DKEY-29D5.2"/>
    <property type="match status" value="1"/>
</dbReference>
<evidence type="ECO:0000313" key="1">
    <source>
        <dbReference type="EMBL" id="KIJ24004.1"/>
    </source>
</evidence>
<gene>
    <name evidence="1" type="ORF">M422DRAFT_275307</name>
</gene>
<keyword evidence="2" id="KW-1185">Reference proteome</keyword>
<dbReference type="Pfam" id="PF18758">
    <property type="entry name" value="KDZ"/>
    <property type="match status" value="1"/>
</dbReference>
<dbReference type="Proteomes" id="UP000054279">
    <property type="component" value="Unassembled WGS sequence"/>
</dbReference>
<dbReference type="PANTHER" id="PTHR33104:SF2">
    <property type="entry name" value="CXC3 LIKE CYSTEINE CLUSTER DOMAIN-CONTAINING PROTEIN"/>
    <property type="match status" value="1"/>
</dbReference>
<dbReference type="EMBL" id="KN837547">
    <property type="protein sequence ID" value="KIJ24004.1"/>
    <property type="molecule type" value="Genomic_DNA"/>
</dbReference>
<dbReference type="OrthoDB" id="3257613at2759"/>
<organism evidence="1 2">
    <name type="scientific">Sphaerobolus stellatus (strain SS14)</name>
    <dbReference type="NCBI Taxonomy" id="990650"/>
    <lineage>
        <taxon>Eukaryota</taxon>
        <taxon>Fungi</taxon>
        <taxon>Dikarya</taxon>
        <taxon>Basidiomycota</taxon>
        <taxon>Agaricomycotina</taxon>
        <taxon>Agaricomycetes</taxon>
        <taxon>Phallomycetidae</taxon>
        <taxon>Geastrales</taxon>
        <taxon>Sphaerobolaceae</taxon>
        <taxon>Sphaerobolus</taxon>
    </lineage>
</organism>
<name>A0A0C9TQ05_SPHS4</name>
<sequence length="270" mass="31294">MDTHLVTGRRKNLIAIPCFACPEPEFNMEVNWCTITPKELSYVNRLHISQDANFRNQMRRKEKKSDPDDIAFFNGRCFYDLKQAIDTYLLGTADSDAKSECSNHKAVALQNILKFVHMVITGIMVVVCRHDLFRVGGHIDLQRGECYMNADFALHGALTWIPSPDEITHTYDIVCQYSKKIRARWEKHFPEEIGLLDRMIHAVLKKHIVGHIQECQVRYSCDYKEGFGRVYGEGVEAMWAEDNQQSSGLREMNQGMRQDVTENNHMFWNS</sequence>
<accession>A0A0C9TQ05</accession>
<dbReference type="InterPro" id="IPR040521">
    <property type="entry name" value="KDZ"/>
</dbReference>
<proteinExistence type="predicted"/>
<dbReference type="AlphaFoldDB" id="A0A0C9TQ05"/>
<dbReference type="HOGENOM" id="CLU_003703_5_0_1"/>
<reference evidence="1 2" key="1">
    <citation type="submission" date="2014-06" db="EMBL/GenBank/DDBJ databases">
        <title>Evolutionary Origins and Diversification of the Mycorrhizal Mutualists.</title>
        <authorList>
            <consortium name="DOE Joint Genome Institute"/>
            <consortium name="Mycorrhizal Genomics Consortium"/>
            <person name="Kohler A."/>
            <person name="Kuo A."/>
            <person name="Nagy L.G."/>
            <person name="Floudas D."/>
            <person name="Copeland A."/>
            <person name="Barry K.W."/>
            <person name="Cichocki N."/>
            <person name="Veneault-Fourrey C."/>
            <person name="LaButti K."/>
            <person name="Lindquist E.A."/>
            <person name="Lipzen A."/>
            <person name="Lundell T."/>
            <person name="Morin E."/>
            <person name="Murat C."/>
            <person name="Riley R."/>
            <person name="Ohm R."/>
            <person name="Sun H."/>
            <person name="Tunlid A."/>
            <person name="Henrissat B."/>
            <person name="Grigoriev I.V."/>
            <person name="Hibbett D.S."/>
            <person name="Martin F."/>
        </authorList>
    </citation>
    <scope>NUCLEOTIDE SEQUENCE [LARGE SCALE GENOMIC DNA]</scope>
    <source>
        <strain evidence="1 2">SS14</strain>
    </source>
</reference>